<proteinExistence type="inferred from homology"/>
<dbReference type="STRING" id="7266.A0A3B0K1P5"/>
<feature type="compositionally biased region" description="Basic and acidic residues" evidence="2">
    <location>
        <begin position="68"/>
        <end position="99"/>
    </location>
</feature>
<comment type="similarity">
    <text evidence="1">Belongs to the FAM32 family.</text>
</comment>
<feature type="compositionally biased region" description="Basic and acidic residues" evidence="2">
    <location>
        <begin position="31"/>
        <end position="40"/>
    </location>
</feature>
<evidence type="ECO:0000313" key="4">
    <source>
        <dbReference type="Proteomes" id="UP000268350"/>
    </source>
</evidence>
<evidence type="ECO:0000256" key="2">
    <source>
        <dbReference type="SAM" id="MobiDB-lite"/>
    </source>
</evidence>
<evidence type="ECO:0000256" key="1">
    <source>
        <dbReference type="ARBA" id="ARBA00008948"/>
    </source>
</evidence>
<dbReference type="OMA" id="MSDEYQH"/>
<dbReference type="Proteomes" id="UP000268350">
    <property type="component" value="Unassembled WGS sequence"/>
</dbReference>
<keyword evidence="4" id="KW-1185">Reference proteome</keyword>
<dbReference type="PANTHER" id="PTHR13282:SF6">
    <property type="entry name" value="PROTEIN FAM32A"/>
    <property type="match status" value="1"/>
</dbReference>
<evidence type="ECO:0000313" key="3">
    <source>
        <dbReference type="EMBL" id="SPP79879.1"/>
    </source>
</evidence>
<name>A0A3B0K1P5_DROGU</name>
<feature type="compositionally biased region" description="Polar residues" evidence="2">
    <location>
        <begin position="44"/>
        <end position="53"/>
    </location>
</feature>
<dbReference type="EMBL" id="OUUW01000004">
    <property type="protein sequence ID" value="SPP79879.1"/>
    <property type="molecule type" value="Genomic_DNA"/>
</dbReference>
<dbReference type="OrthoDB" id="205403at2759"/>
<dbReference type="PANTHER" id="PTHR13282">
    <property type="entry name" value="PROTEIN FAM32A"/>
    <property type="match status" value="1"/>
</dbReference>
<organism evidence="3 4">
    <name type="scientific">Drosophila guanche</name>
    <name type="common">Fruit fly</name>
    <dbReference type="NCBI Taxonomy" id="7266"/>
    <lineage>
        <taxon>Eukaryota</taxon>
        <taxon>Metazoa</taxon>
        <taxon>Ecdysozoa</taxon>
        <taxon>Arthropoda</taxon>
        <taxon>Hexapoda</taxon>
        <taxon>Insecta</taxon>
        <taxon>Pterygota</taxon>
        <taxon>Neoptera</taxon>
        <taxon>Endopterygota</taxon>
        <taxon>Diptera</taxon>
        <taxon>Brachycera</taxon>
        <taxon>Muscomorpha</taxon>
        <taxon>Ephydroidea</taxon>
        <taxon>Drosophilidae</taxon>
        <taxon>Drosophila</taxon>
        <taxon>Sophophora</taxon>
    </lineage>
</organism>
<dbReference type="Pfam" id="PF08555">
    <property type="entry name" value="FAM32A"/>
    <property type="match status" value="1"/>
</dbReference>
<gene>
    <name evidence="3" type="ORF">DGUA_6G012795</name>
</gene>
<dbReference type="InterPro" id="IPR013865">
    <property type="entry name" value="FAM32A"/>
</dbReference>
<protein>
    <submittedName>
        <fullName evidence="3">Blast:Protein FAM32A</fullName>
    </submittedName>
</protein>
<dbReference type="GO" id="GO:0005730">
    <property type="term" value="C:nucleolus"/>
    <property type="evidence" value="ECO:0007669"/>
    <property type="project" value="TreeGrafter"/>
</dbReference>
<accession>A0A3B0K1P5</accession>
<feature type="region of interest" description="Disordered" evidence="2">
    <location>
        <begin position="19"/>
        <end position="99"/>
    </location>
</feature>
<dbReference type="AlphaFoldDB" id="A0A3B0K1P5"/>
<sequence length="126" mass="14543">MSDEYACVAKGKLKLKSDTELKKKKKKHKGKDKEREREALQKSYVEQQLLETPSSSSTSSSAAVGSGYERKLTKAELASKKQQEKMRNKRIMDKAQTTHKERVEKFNEHLDSLTEHFDIPKVSWTK</sequence>
<reference evidence="4" key="1">
    <citation type="submission" date="2018-01" db="EMBL/GenBank/DDBJ databases">
        <authorList>
            <person name="Alioto T."/>
            <person name="Alioto T."/>
        </authorList>
    </citation>
    <scope>NUCLEOTIDE SEQUENCE [LARGE SCALE GENOMIC DNA]</scope>
</reference>